<dbReference type="GO" id="GO:0008474">
    <property type="term" value="F:palmitoyl-(protein) hydrolase activity"/>
    <property type="evidence" value="ECO:0007669"/>
    <property type="project" value="UniProtKB-EC"/>
</dbReference>
<dbReference type="ESTHER" id="tetts-q23sv8">
    <property type="family name" value="Palmitoyl-protein_thioesterase"/>
</dbReference>
<sequence length="285" mass="31150">MNKIILTICLIGFAVASNPVAIFHGFGDACANPGMKSFTKQIAAGVNGAYVKCVEIGNGAMSSVLMRFDKQVENACNSIKQDPNFQGKTINVLGLSQGGLIARGIIETCDFGGSVARLISIGGPQMGVATIPKCHKGIFCNILNGLVDDLVYTPLAQKTVGPAGYFRNPKHYNTYLKHSIFLPIVNNERQVNQTYKDRFVALEKVQLTMFSKDSVIDPKETAWFSFYGTDGKTVVGIEQQDVFTQDLFGLKTVYDAGKVEFITIDGDHLRFSTEDIQNIYIPALQ</sequence>
<evidence type="ECO:0000256" key="6">
    <source>
        <dbReference type="ARBA" id="ARBA00023180"/>
    </source>
</evidence>
<keyword evidence="4" id="KW-0378">Hydrolase</keyword>
<dbReference type="InterPro" id="IPR002472">
    <property type="entry name" value="Palm_thioest"/>
</dbReference>
<feature type="chain" id="PRO_5003712303" description="Palmitoyl-protein thioesterase 1" evidence="8">
    <location>
        <begin position="17"/>
        <end position="285"/>
    </location>
</feature>
<dbReference type="InterPro" id="IPR029058">
    <property type="entry name" value="AB_hydrolase_fold"/>
</dbReference>
<dbReference type="RefSeq" id="XP_001019974.1">
    <property type="nucleotide sequence ID" value="XM_001019974.3"/>
</dbReference>
<dbReference type="Pfam" id="PF02089">
    <property type="entry name" value="Palm_thioest"/>
    <property type="match status" value="1"/>
</dbReference>
<name>I7MFF5_TETTS</name>
<keyword evidence="10" id="KW-1185">Reference proteome</keyword>
<reference evidence="10" key="1">
    <citation type="journal article" date="2006" name="PLoS Biol.">
        <title>Macronuclear genome sequence of the ciliate Tetrahymena thermophila, a model eukaryote.</title>
        <authorList>
            <person name="Eisen J.A."/>
            <person name="Coyne R.S."/>
            <person name="Wu M."/>
            <person name="Wu D."/>
            <person name="Thiagarajan M."/>
            <person name="Wortman J.R."/>
            <person name="Badger J.H."/>
            <person name="Ren Q."/>
            <person name="Amedeo P."/>
            <person name="Jones K.M."/>
            <person name="Tallon L.J."/>
            <person name="Delcher A.L."/>
            <person name="Salzberg S.L."/>
            <person name="Silva J.C."/>
            <person name="Haas B.J."/>
            <person name="Majoros W.H."/>
            <person name="Farzad M."/>
            <person name="Carlton J.M."/>
            <person name="Smith R.K. Jr."/>
            <person name="Garg J."/>
            <person name="Pearlman R.E."/>
            <person name="Karrer K.M."/>
            <person name="Sun L."/>
            <person name="Manning G."/>
            <person name="Elde N.C."/>
            <person name="Turkewitz A.P."/>
            <person name="Asai D.J."/>
            <person name="Wilkes D.E."/>
            <person name="Wang Y."/>
            <person name="Cai H."/>
            <person name="Collins K."/>
            <person name="Stewart B.A."/>
            <person name="Lee S.R."/>
            <person name="Wilamowska K."/>
            <person name="Weinberg Z."/>
            <person name="Ruzzo W.L."/>
            <person name="Wloga D."/>
            <person name="Gaertig J."/>
            <person name="Frankel J."/>
            <person name="Tsao C.-C."/>
            <person name="Gorovsky M.A."/>
            <person name="Keeling P.J."/>
            <person name="Waller R.F."/>
            <person name="Patron N.J."/>
            <person name="Cherry J.M."/>
            <person name="Stover N.A."/>
            <person name="Krieger C.J."/>
            <person name="del Toro C."/>
            <person name="Ryder H.F."/>
            <person name="Williamson S.C."/>
            <person name="Barbeau R.A."/>
            <person name="Hamilton E.P."/>
            <person name="Orias E."/>
        </authorList>
    </citation>
    <scope>NUCLEOTIDE SEQUENCE [LARGE SCALE GENOMIC DNA]</scope>
    <source>
        <strain evidence="10">SB210</strain>
    </source>
</reference>
<dbReference type="OrthoDB" id="429424at2759"/>
<dbReference type="STRING" id="312017.I7MFF5"/>
<evidence type="ECO:0000256" key="7">
    <source>
        <dbReference type="ARBA" id="ARBA00031934"/>
    </source>
</evidence>
<keyword evidence="6" id="KW-0325">Glycoprotein</keyword>
<evidence type="ECO:0000256" key="5">
    <source>
        <dbReference type="ARBA" id="ARBA00023157"/>
    </source>
</evidence>
<dbReference type="AlphaFoldDB" id="I7MFF5"/>
<gene>
    <name evidence="9" type="ORF">TTHERM_00591650</name>
</gene>
<protein>
    <recommendedName>
        <fullName evidence="2">Palmitoyl-protein thioesterase 1</fullName>
        <ecNumber evidence="1">3.1.2.22</ecNumber>
    </recommendedName>
    <alternativeName>
        <fullName evidence="7">Palmitoyl-protein hydrolase 1</fullName>
    </alternativeName>
</protein>
<evidence type="ECO:0000256" key="3">
    <source>
        <dbReference type="ARBA" id="ARBA00022729"/>
    </source>
</evidence>
<dbReference type="InParanoid" id="I7MFF5"/>
<evidence type="ECO:0000256" key="8">
    <source>
        <dbReference type="SAM" id="SignalP"/>
    </source>
</evidence>
<dbReference type="HOGENOM" id="CLU_050129_2_0_1"/>
<dbReference type="KEGG" id="tet:TTHERM_00591650"/>
<dbReference type="EC" id="3.1.2.22" evidence="1"/>
<dbReference type="Gene3D" id="3.40.50.1820">
    <property type="entry name" value="alpha/beta hydrolase"/>
    <property type="match status" value="1"/>
</dbReference>
<evidence type="ECO:0000256" key="1">
    <source>
        <dbReference type="ARBA" id="ARBA00012423"/>
    </source>
</evidence>
<evidence type="ECO:0000313" key="10">
    <source>
        <dbReference type="Proteomes" id="UP000009168"/>
    </source>
</evidence>
<dbReference type="GeneID" id="7838720"/>
<dbReference type="PRINTS" id="PR00414">
    <property type="entry name" value="PPTHIESTRASE"/>
</dbReference>
<keyword evidence="5" id="KW-1015">Disulfide bond</keyword>
<dbReference type="PANTHER" id="PTHR11247:SF8">
    <property type="entry name" value="PALMITOYL-PROTEIN THIOESTERASE 1"/>
    <property type="match status" value="1"/>
</dbReference>
<evidence type="ECO:0000313" key="9">
    <source>
        <dbReference type="EMBL" id="EAR99729.1"/>
    </source>
</evidence>
<proteinExistence type="predicted"/>
<dbReference type="SUPFAM" id="SSF53474">
    <property type="entry name" value="alpha/beta-Hydrolases"/>
    <property type="match status" value="1"/>
</dbReference>
<dbReference type="GO" id="GO:0005764">
    <property type="term" value="C:lysosome"/>
    <property type="evidence" value="ECO:0007669"/>
    <property type="project" value="TreeGrafter"/>
</dbReference>
<dbReference type="Proteomes" id="UP000009168">
    <property type="component" value="Unassembled WGS sequence"/>
</dbReference>
<accession>I7MFF5</accession>
<dbReference type="eggNOG" id="KOG2541">
    <property type="taxonomic scope" value="Eukaryota"/>
</dbReference>
<dbReference type="OMA" id="KFVMVMF"/>
<organism evidence="9 10">
    <name type="scientific">Tetrahymena thermophila (strain SB210)</name>
    <dbReference type="NCBI Taxonomy" id="312017"/>
    <lineage>
        <taxon>Eukaryota</taxon>
        <taxon>Sar</taxon>
        <taxon>Alveolata</taxon>
        <taxon>Ciliophora</taxon>
        <taxon>Intramacronucleata</taxon>
        <taxon>Oligohymenophorea</taxon>
        <taxon>Hymenostomatida</taxon>
        <taxon>Tetrahymenina</taxon>
        <taxon>Tetrahymenidae</taxon>
        <taxon>Tetrahymena</taxon>
    </lineage>
</organism>
<dbReference type="PANTHER" id="PTHR11247">
    <property type="entry name" value="PALMITOYL-PROTEIN THIOESTERASE/DOLICHYLDIPHOSPHATASE 1"/>
    <property type="match status" value="1"/>
</dbReference>
<evidence type="ECO:0000256" key="4">
    <source>
        <dbReference type="ARBA" id="ARBA00022801"/>
    </source>
</evidence>
<feature type="signal peptide" evidence="8">
    <location>
        <begin position="1"/>
        <end position="16"/>
    </location>
</feature>
<keyword evidence="3 8" id="KW-0732">Signal</keyword>
<dbReference type="EMBL" id="GG662637">
    <property type="protein sequence ID" value="EAR99729.1"/>
    <property type="molecule type" value="Genomic_DNA"/>
</dbReference>
<evidence type="ECO:0000256" key="2">
    <source>
        <dbReference type="ARBA" id="ARBA00014212"/>
    </source>
</evidence>